<feature type="compositionally biased region" description="Low complexity" evidence="3">
    <location>
        <begin position="102"/>
        <end position="112"/>
    </location>
</feature>
<dbReference type="InterPro" id="IPR047777">
    <property type="entry name" value="LapA-like_RM"/>
</dbReference>
<feature type="non-terminal residue" evidence="5">
    <location>
        <position position="710"/>
    </location>
</feature>
<feature type="compositionally biased region" description="Basic and acidic residues" evidence="3">
    <location>
        <begin position="130"/>
        <end position="142"/>
    </location>
</feature>
<dbReference type="NCBIfam" id="NF033682">
    <property type="entry name" value="retention_LapA"/>
    <property type="match status" value="1"/>
</dbReference>
<feature type="domain" description="Cadherin" evidence="4">
    <location>
        <begin position="318"/>
        <end position="409"/>
    </location>
</feature>
<name>A0ABU1GSZ6_9GAMM</name>
<accession>A0ABU1GSZ6</accession>
<comment type="caution">
    <text evidence="5">The sequence shown here is derived from an EMBL/GenBank/DDBJ whole genome shotgun (WGS) entry which is preliminary data.</text>
</comment>
<dbReference type="InterPro" id="IPR015919">
    <property type="entry name" value="Cadherin-like_sf"/>
</dbReference>
<dbReference type="Gene3D" id="2.60.40.10">
    <property type="entry name" value="Immunoglobulins"/>
    <property type="match status" value="2"/>
</dbReference>
<dbReference type="PANTHER" id="PTHR24026">
    <property type="entry name" value="FAT ATYPICAL CADHERIN-RELATED"/>
    <property type="match status" value="1"/>
</dbReference>
<evidence type="ECO:0000313" key="6">
    <source>
        <dbReference type="Proteomes" id="UP001269375"/>
    </source>
</evidence>
<feature type="compositionally biased region" description="Polar residues" evidence="3">
    <location>
        <begin position="144"/>
        <end position="156"/>
    </location>
</feature>
<dbReference type="InterPro" id="IPR013783">
    <property type="entry name" value="Ig-like_fold"/>
</dbReference>
<evidence type="ECO:0000259" key="4">
    <source>
        <dbReference type="PROSITE" id="PS50268"/>
    </source>
</evidence>
<keyword evidence="2" id="KW-1133">Transmembrane helix</keyword>
<dbReference type="InterPro" id="IPR002126">
    <property type="entry name" value="Cadherin-like_dom"/>
</dbReference>
<keyword evidence="1" id="KW-0812">Transmembrane</keyword>
<sequence>MAKVIIERIDGALFSVNPQKILSAGEAIDTGVALYAPDGARLVTEDGTVLDVSADNRVLLESVDGRLFLTSQADPVSSQDADVAELLAAIERGDDPTRIQEGPAAGAGDAPGDAGGDGGGFGQGFNVSRTGREETATYRYEADSGSSATFTDQTESTAAPADDTAPGDDSEPNTTVVGAGPDPDSSENAPIIDSSALNQPPSAPTLDLLPLTEDAVSAGQVIGQATATDPDGDAITYGLADNDNGYLAIDPDNGEITLTQAGVDAVNDDALDLTTLSVTVTASDGELTSTATETITVNRVNDAPTDVALTLETLTEGDVSAGQVIGQATATDPEGEAITYGLTDNDNGYLAIDPDSGEITLTQAGVDAVNDDALDLTTLSVTVTASDGELTSTATKAVTINRVNDAPVAEADSADPSAGNDALTTAEDTALTIAPGTLLANDSDADGDTLTITGVSGGQGGTAALNADGTITFTPDADFNGDATFRYTVSDGQGGSDTATVTVAVTGVNDAAVITGSDSGEVTEDTVLTTSGVLTATDTDAGESGFVAQPNTTGSYGSFAIDASGNWTYQLDNESDDIQALGAGDQLTETFTVTTAGGDTETVTITVNGTDDAAEITGVQTGSVTEDTALTTGGVLTATDTDADESGFVAQPNTTGSYGSFAIDAAGNWTYQLDNANSDVQALGAGDQLSETFTVTTAGGDTETVTITVN</sequence>
<dbReference type="PANTHER" id="PTHR24026:SF126">
    <property type="entry name" value="PROTOCADHERIN FAT 4"/>
    <property type="match status" value="1"/>
</dbReference>
<protein>
    <submittedName>
        <fullName evidence="5">Retention module-containing protein</fullName>
    </submittedName>
</protein>
<proteinExistence type="predicted"/>
<dbReference type="Proteomes" id="UP001269375">
    <property type="component" value="Unassembled WGS sequence"/>
</dbReference>
<dbReference type="PROSITE" id="PS50268">
    <property type="entry name" value="CADHERIN_2"/>
    <property type="match status" value="2"/>
</dbReference>
<dbReference type="NCBIfam" id="TIGR01965">
    <property type="entry name" value="VCBS_repeat"/>
    <property type="match status" value="3"/>
</dbReference>
<dbReference type="Pfam" id="PF17892">
    <property type="entry name" value="Cadherin_5"/>
    <property type="match status" value="1"/>
</dbReference>
<feature type="domain" description="Cadherin" evidence="4">
    <location>
        <begin position="203"/>
        <end position="306"/>
    </location>
</feature>
<dbReference type="InterPro" id="IPR040853">
    <property type="entry name" value="RapA2_cadherin-like"/>
</dbReference>
<dbReference type="SMART" id="SM00112">
    <property type="entry name" value="CA"/>
    <property type="match status" value="2"/>
</dbReference>
<dbReference type="SUPFAM" id="SSF49313">
    <property type="entry name" value="Cadherin-like"/>
    <property type="match status" value="2"/>
</dbReference>
<dbReference type="Gene3D" id="2.60.40.60">
    <property type="entry name" value="Cadherins"/>
    <property type="match status" value="2"/>
</dbReference>
<evidence type="ECO:0000313" key="5">
    <source>
        <dbReference type="EMBL" id="MDR5895151.1"/>
    </source>
</evidence>
<dbReference type="InterPro" id="IPR041690">
    <property type="entry name" value="Cadherin_5"/>
</dbReference>
<dbReference type="Pfam" id="PF17803">
    <property type="entry name" value="Cadherin_4"/>
    <property type="match status" value="1"/>
</dbReference>
<dbReference type="NCBIfam" id="NF012211">
    <property type="entry name" value="tand_rpt_95"/>
    <property type="match status" value="1"/>
</dbReference>
<dbReference type="InterPro" id="IPR010221">
    <property type="entry name" value="VCBS_dom"/>
</dbReference>
<dbReference type="EMBL" id="JARWAO010000001">
    <property type="protein sequence ID" value="MDR5895151.1"/>
    <property type="molecule type" value="Genomic_DNA"/>
</dbReference>
<evidence type="ECO:0000256" key="2">
    <source>
        <dbReference type="ARBA" id="ARBA00022989"/>
    </source>
</evidence>
<evidence type="ECO:0000256" key="3">
    <source>
        <dbReference type="SAM" id="MobiDB-lite"/>
    </source>
</evidence>
<reference evidence="5 6" key="1">
    <citation type="submission" date="2023-04" db="EMBL/GenBank/DDBJ databases">
        <title>A long-awaited taxogenomic arrangement of the family Halomonadaceae.</title>
        <authorList>
            <person name="De La Haba R."/>
            <person name="Chuvochina M."/>
            <person name="Wittouck S."/>
            <person name="Arahal D.R."/>
            <person name="Sanchez-Porro C."/>
            <person name="Hugenholtz P."/>
            <person name="Ventosa A."/>
        </authorList>
    </citation>
    <scope>NUCLEOTIDE SEQUENCE [LARGE SCALE GENOMIC DNA]</scope>
    <source>
        <strain evidence="5 6">DSM 22428</strain>
    </source>
</reference>
<keyword evidence="6" id="KW-1185">Reference proteome</keyword>
<dbReference type="RefSeq" id="WP_309619118.1">
    <property type="nucleotide sequence ID" value="NZ_JARWAO010000001.1"/>
</dbReference>
<evidence type="ECO:0000256" key="1">
    <source>
        <dbReference type="ARBA" id="ARBA00022692"/>
    </source>
</evidence>
<keyword evidence="2" id="KW-0472">Membrane</keyword>
<dbReference type="CDD" id="cd11304">
    <property type="entry name" value="Cadherin_repeat"/>
    <property type="match status" value="2"/>
</dbReference>
<feature type="region of interest" description="Disordered" evidence="3">
    <location>
        <begin position="91"/>
        <end position="203"/>
    </location>
</feature>
<gene>
    <name evidence="5" type="ORF">QC825_03540</name>
</gene>
<organism evidence="5 6">
    <name type="scientific">Larsenimonas suaedae</name>
    <dbReference type="NCBI Taxonomy" id="1851019"/>
    <lineage>
        <taxon>Bacteria</taxon>
        <taxon>Pseudomonadati</taxon>
        <taxon>Pseudomonadota</taxon>
        <taxon>Gammaproteobacteria</taxon>
        <taxon>Oceanospirillales</taxon>
        <taxon>Halomonadaceae</taxon>
        <taxon>Larsenimonas</taxon>
    </lineage>
</organism>
<feature type="compositionally biased region" description="Gly residues" evidence="3">
    <location>
        <begin position="113"/>
        <end position="123"/>
    </location>
</feature>